<comment type="similarity">
    <text evidence="2">Belongs to the TFIIF beta subunit family.</text>
</comment>
<dbReference type="AlphaFoldDB" id="A0A9P8N5I7"/>
<dbReference type="Pfam" id="PF17683">
    <property type="entry name" value="TFIIF_beta_N"/>
    <property type="match status" value="1"/>
</dbReference>
<evidence type="ECO:0000256" key="6">
    <source>
        <dbReference type="ARBA" id="ARBA00023163"/>
    </source>
</evidence>
<keyword evidence="14" id="KW-1185">Reference proteome</keyword>
<dbReference type="InterPro" id="IPR040450">
    <property type="entry name" value="TFIIF_beta_HTH"/>
</dbReference>
<evidence type="ECO:0000313" key="13">
    <source>
        <dbReference type="EMBL" id="KAH0967352.1"/>
    </source>
</evidence>
<sequence>MADPSFVKPEPEEETPAMPMEEDDPDEDAGDLEFYDKGGAGHQFETLYLARIPRYMWDAWLKLVEGLGDDDEIQLGTLRTWNEPTPDASVEGGMRDVTKLRMLLDPSRPEHQLIPREYDLDIFDRDVHNHFIFSEEDLPSYKEKNRARNEAMSSGIPAHLLRQRAQGNGQGTGPQRHTYDRKNRYQPYYRKAIPKKTKIFGKIHYDVRVEPRSHQEEEKLLAKRLYEAENSKSKLKIISRNNASAIMNPGSAAASQWGGNFIKNAAQQTKPKKGEIFKATRIPKNQLLDLIFDCFRQYQYWSMKALRQRLQQPDSYLRQVLEEVAVLHKSGRFANHYGLSDAYKDKAGSDAKEEAAEAAEDGDEDEDEELEDVLPAH</sequence>
<dbReference type="SUPFAM" id="SSF46785">
    <property type="entry name" value="Winged helix' DNA-binding domain"/>
    <property type="match status" value="1"/>
</dbReference>
<dbReference type="GO" id="GO:0006367">
    <property type="term" value="P:transcription initiation at RNA polymerase II promoter"/>
    <property type="evidence" value="ECO:0007669"/>
    <property type="project" value="InterPro"/>
</dbReference>
<comment type="caution">
    <text evidence="13">The sequence shown here is derived from an EMBL/GenBank/DDBJ whole genome shotgun (WGS) entry which is preliminary data.</text>
</comment>
<name>A0A9P8N5I7_9HYPO</name>
<keyword evidence="4" id="KW-0805">Transcription regulation</keyword>
<dbReference type="RefSeq" id="XP_044724865.1">
    <property type="nucleotide sequence ID" value="XM_044861232.1"/>
</dbReference>
<dbReference type="GeneID" id="68351890"/>
<organism evidence="13 14">
    <name type="scientific">Hirsutella rhossiliensis</name>
    <dbReference type="NCBI Taxonomy" id="111463"/>
    <lineage>
        <taxon>Eukaryota</taxon>
        <taxon>Fungi</taxon>
        <taxon>Dikarya</taxon>
        <taxon>Ascomycota</taxon>
        <taxon>Pezizomycotina</taxon>
        <taxon>Sordariomycetes</taxon>
        <taxon>Hypocreomycetidae</taxon>
        <taxon>Hypocreales</taxon>
        <taxon>Ophiocordycipitaceae</taxon>
        <taxon>Hirsutella</taxon>
    </lineage>
</organism>
<dbReference type="InterPro" id="IPR003196">
    <property type="entry name" value="TFIIF_beta"/>
</dbReference>
<feature type="region of interest" description="Disordered" evidence="10">
    <location>
        <begin position="345"/>
        <end position="377"/>
    </location>
</feature>
<dbReference type="InterPro" id="IPR036390">
    <property type="entry name" value="WH_DNA-bd_sf"/>
</dbReference>
<dbReference type="SUPFAM" id="SSF50916">
    <property type="entry name" value="Rap30/74 interaction domains"/>
    <property type="match status" value="1"/>
</dbReference>
<feature type="compositionally biased region" description="Acidic residues" evidence="10">
    <location>
        <begin position="356"/>
        <end position="377"/>
    </location>
</feature>
<feature type="domain" description="TFIIF beta subunit N-terminal" evidence="12">
    <location>
        <begin position="46"/>
        <end position="211"/>
    </location>
</feature>
<evidence type="ECO:0000256" key="8">
    <source>
        <dbReference type="ARBA" id="ARBA00081473"/>
    </source>
</evidence>
<evidence type="ECO:0000256" key="3">
    <source>
        <dbReference type="ARBA" id="ARBA00021453"/>
    </source>
</evidence>
<evidence type="ECO:0000259" key="11">
    <source>
        <dbReference type="Pfam" id="PF02270"/>
    </source>
</evidence>
<keyword evidence="6" id="KW-0804">Transcription</keyword>
<evidence type="ECO:0000256" key="9">
    <source>
        <dbReference type="ARBA" id="ARBA00081863"/>
    </source>
</evidence>
<evidence type="ECO:0000256" key="4">
    <source>
        <dbReference type="ARBA" id="ARBA00023015"/>
    </source>
</evidence>
<accession>A0A9P8N5I7</accession>
<dbReference type="Gene3D" id="1.10.10.10">
    <property type="entry name" value="Winged helix-like DNA-binding domain superfamily/Winged helix DNA-binding domain"/>
    <property type="match status" value="1"/>
</dbReference>
<dbReference type="PANTHER" id="PTHR10445:SF0">
    <property type="entry name" value="GENERAL TRANSCRIPTION FACTOR IIF SUBUNIT 2"/>
    <property type="match status" value="1"/>
</dbReference>
<dbReference type="EMBL" id="JAIZPD010000002">
    <property type="protein sequence ID" value="KAH0967352.1"/>
    <property type="molecule type" value="Genomic_DNA"/>
</dbReference>
<gene>
    <name evidence="13" type="ORF">HRG_02761</name>
</gene>
<feature type="compositionally biased region" description="Basic and acidic residues" evidence="10">
    <location>
        <begin position="345"/>
        <end position="355"/>
    </location>
</feature>
<dbReference type="Pfam" id="PF02270">
    <property type="entry name" value="TFIIF_beta"/>
    <property type="match status" value="1"/>
</dbReference>
<dbReference type="OrthoDB" id="26094at2759"/>
<dbReference type="CDD" id="cd07980">
    <property type="entry name" value="TFIIF_beta"/>
    <property type="match status" value="1"/>
</dbReference>
<evidence type="ECO:0000256" key="5">
    <source>
        <dbReference type="ARBA" id="ARBA00023125"/>
    </source>
</evidence>
<evidence type="ECO:0000256" key="1">
    <source>
        <dbReference type="ARBA" id="ARBA00004123"/>
    </source>
</evidence>
<dbReference type="Proteomes" id="UP000824596">
    <property type="component" value="Unassembled WGS sequence"/>
</dbReference>
<feature type="domain" description="TFIIF beta subunit HTH" evidence="11">
    <location>
        <begin position="280"/>
        <end position="344"/>
    </location>
</feature>
<dbReference type="InterPro" id="IPR036388">
    <property type="entry name" value="WH-like_DNA-bd_sf"/>
</dbReference>
<evidence type="ECO:0000313" key="14">
    <source>
        <dbReference type="Proteomes" id="UP000824596"/>
    </source>
</evidence>
<dbReference type="InterPro" id="IPR011039">
    <property type="entry name" value="TFIIF_interaction"/>
</dbReference>
<feature type="compositionally biased region" description="Acidic residues" evidence="10">
    <location>
        <begin position="11"/>
        <end position="33"/>
    </location>
</feature>
<dbReference type="PANTHER" id="PTHR10445">
    <property type="entry name" value="GENERAL TRANSCRIPTION FACTOR IIF SUBUNIT 2"/>
    <property type="match status" value="1"/>
</dbReference>
<proteinExistence type="inferred from homology"/>
<keyword evidence="5" id="KW-0238">DNA-binding</keyword>
<evidence type="ECO:0000256" key="7">
    <source>
        <dbReference type="ARBA" id="ARBA00023242"/>
    </source>
</evidence>
<keyword evidence="7" id="KW-0539">Nucleus</keyword>
<protein>
    <recommendedName>
        <fullName evidence="3">Transcription initiation factor IIF subunit beta</fullName>
    </recommendedName>
    <alternativeName>
        <fullName evidence="9">TFIIF medium subunit</fullName>
    </alternativeName>
    <alternativeName>
        <fullName evidence="8">TFIIF-beta</fullName>
    </alternativeName>
</protein>
<evidence type="ECO:0000256" key="2">
    <source>
        <dbReference type="ARBA" id="ARBA00009543"/>
    </source>
</evidence>
<dbReference type="FunFam" id="1.10.10.10:FF:000035">
    <property type="entry name" value="General transcription factor IIF subunit 2"/>
    <property type="match status" value="1"/>
</dbReference>
<evidence type="ECO:0000256" key="10">
    <source>
        <dbReference type="SAM" id="MobiDB-lite"/>
    </source>
</evidence>
<evidence type="ECO:0000259" key="12">
    <source>
        <dbReference type="Pfam" id="PF17683"/>
    </source>
</evidence>
<dbReference type="GO" id="GO:0003677">
    <property type="term" value="F:DNA binding"/>
    <property type="evidence" value="ECO:0007669"/>
    <property type="project" value="UniProtKB-KW"/>
</dbReference>
<dbReference type="GO" id="GO:0005674">
    <property type="term" value="C:transcription factor TFIIF complex"/>
    <property type="evidence" value="ECO:0007669"/>
    <property type="project" value="InterPro"/>
</dbReference>
<reference evidence="13" key="1">
    <citation type="submission" date="2021-09" db="EMBL/GenBank/DDBJ databases">
        <title>A high-quality genome of the endoparasitic fungus Hirsutella rhossiliensis with a comparison of Hirsutella genomes reveals transposable elements contributing to genome size variation.</title>
        <authorList>
            <person name="Lin R."/>
            <person name="Jiao Y."/>
            <person name="Sun X."/>
            <person name="Ling J."/>
            <person name="Xie B."/>
            <person name="Cheng X."/>
        </authorList>
    </citation>
    <scope>NUCLEOTIDE SEQUENCE</scope>
    <source>
        <strain evidence="13">HR02</strain>
    </source>
</reference>
<feature type="region of interest" description="Disordered" evidence="10">
    <location>
        <begin position="1"/>
        <end position="36"/>
    </location>
</feature>
<comment type="subcellular location">
    <subcellularLocation>
        <location evidence="1">Nucleus</location>
    </subcellularLocation>
</comment>
<dbReference type="InterPro" id="IPR040504">
    <property type="entry name" value="TFIIF_beta_N"/>
</dbReference>